<feature type="domain" description="HotDog ACOT-type" evidence="5">
    <location>
        <begin position="97"/>
        <end position="219"/>
    </location>
</feature>
<accession>A0A9P0PTJ3</accession>
<dbReference type="InterPro" id="IPR033120">
    <property type="entry name" value="HOTDOG_ACOT"/>
</dbReference>
<dbReference type="GO" id="GO:0006637">
    <property type="term" value="P:acyl-CoA metabolic process"/>
    <property type="evidence" value="ECO:0007669"/>
    <property type="project" value="TreeGrafter"/>
</dbReference>
<dbReference type="PANTHER" id="PTHR12655:SF0">
    <property type="entry name" value="ACYL-COENZYME A THIOESTERASE 9, MITOCHONDRIAL"/>
    <property type="match status" value="1"/>
</dbReference>
<sequence length="448" mass="51291">MTSKILTRIIQCRGATLVPKKSFQRSNILRKMSAPIAKNGENFPSVSELKLNIAKKMLGPNMSYSPIQKDKSHLLKYLPKSQDEMPPRSMEDSFLVGIIPLSKDKALQDKYVTFLGHVRIGRLLEDMDIFAVMVCYKHIVNPKLPENETFPYNLVTVLVDRIDFTEYVPKSNEDIKISGHVSWVGKSSMEVVVWLEQKQSGVWQRVTRALFLLAARDVNNVGAGIVNSIIPANEREKQILAGGETRKKRRQELQKKNLAKVIPDAEEQKTVHDLFVRTVESSDVSLRNRVLPADCIWMSDATISNVIFSQPEDRNLHNTVFGGFMMRQALELSWVLGLKFSKLRPVLKSISDIQFNKPVKVNSLIQMHGHVVYTNLNYFQITTFTETFNPITGKIDTSNSFHFTYYVPELVKEVIPMTYQEAMMYIDGRRHFNEVMHKTGTFKFPSKM</sequence>
<protein>
    <recommendedName>
        <fullName evidence="5">HotDog ACOT-type domain-containing protein</fullName>
    </recommendedName>
</protein>
<reference evidence="6" key="1">
    <citation type="submission" date="2022-03" db="EMBL/GenBank/DDBJ databases">
        <authorList>
            <person name="Sayadi A."/>
        </authorList>
    </citation>
    <scope>NUCLEOTIDE SEQUENCE</scope>
</reference>
<comment type="caution">
    <text evidence="6">The sequence shown here is derived from an EMBL/GenBank/DDBJ whole genome shotgun (WGS) entry which is preliminary data.</text>
</comment>
<dbReference type="SUPFAM" id="SSF54637">
    <property type="entry name" value="Thioesterase/thiol ester dehydrase-isomerase"/>
    <property type="match status" value="2"/>
</dbReference>
<dbReference type="FunFam" id="3.10.129.10:FF:000012">
    <property type="entry name" value="Acyl-coenzyme A thioesterase 9, mitochondrial"/>
    <property type="match status" value="1"/>
</dbReference>
<evidence type="ECO:0000256" key="1">
    <source>
        <dbReference type="ARBA" id="ARBA00010458"/>
    </source>
</evidence>
<dbReference type="EMBL" id="CAKOFQ010007282">
    <property type="protein sequence ID" value="CAH1997347.1"/>
    <property type="molecule type" value="Genomic_DNA"/>
</dbReference>
<dbReference type="InterPro" id="IPR029069">
    <property type="entry name" value="HotDog_dom_sf"/>
</dbReference>
<evidence type="ECO:0000256" key="3">
    <source>
        <dbReference type="ARBA" id="ARBA00022801"/>
    </source>
</evidence>
<dbReference type="GO" id="GO:0047617">
    <property type="term" value="F:fatty acyl-CoA hydrolase activity"/>
    <property type="evidence" value="ECO:0007669"/>
    <property type="project" value="TreeGrafter"/>
</dbReference>
<dbReference type="PROSITE" id="PS51770">
    <property type="entry name" value="HOTDOG_ACOT"/>
    <property type="match status" value="2"/>
</dbReference>
<dbReference type="GO" id="GO:0005739">
    <property type="term" value="C:mitochondrion"/>
    <property type="evidence" value="ECO:0007669"/>
    <property type="project" value="TreeGrafter"/>
</dbReference>
<keyword evidence="3" id="KW-0378">Hydrolase</keyword>
<dbReference type="PANTHER" id="PTHR12655">
    <property type="entry name" value="ACYL-COA THIOESTERASE"/>
    <property type="match status" value="1"/>
</dbReference>
<evidence type="ECO:0000313" key="7">
    <source>
        <dbReference type="Proteomes" id="UP001152888"/>
    </source>
</evidence>
<dbReference type="CDD" id="cd03442">
    <property type="entry name" value="BFIT_BACH"/>
    <property type="match status" value="2"/>
</dbReference>
<keyword evidence="4" id="KW-0809">Transit peptide</keyword>
<evidence type="ECO:0000256" key="2">
    <source>
        <dbReference type="ARBA" id="ARBA00022737"/>
    </source>
</evidence>
<comment type="similarity">
    <text evidence="1">Belongs to the acyl coenzyme A hydrolase family.</text>
</comment>
<evidence type="ECO:0000313" key="6">
    <source>
        <dbReference type="EMBL" id="CAH1997347.1"/>
    </source>
</evidence>
<evidence type="ECO:0000259" key="5">
    <source>
        <dbReference type="PROSITE" id="PS51770"/>
    </source>
</evidence>
<organism evidence="6 7">
    <name type="scientific">Acanthoscelides obtectus</name>
    <name type="common">Bean weevil</name>
    <name type="synonym">Bruchus obtectus</name>
    <dbReference type="NCBI Taxonomy" id="200917"/>
    <lineage>
        <taxon>Eukaryota</taxon>
        <taxon>Metazoa</taxon>
        <taxon>Ecdysozoa</taxon>
        <taxon>Arthropoda</taxon>
        <taxon>Hexapoda</taxon>
        <taxon>Insecta</taxon>
        <taxon>Pterygota</taxon>
        <taxon>Neoptera</taxon>
        <taxon>Endopterygota</taxon>
        <taxon>Coleoptera</taxon>
        <taxon>Polyphaga</taxon>
        <taxon>Cucujiformia</taxon>
        <taxon>Chrysomeloidea</taxon>
        <taxon>Chrysomelidae</taxon>
        <taxon>Bruchinae</taxon>
        <taxon>Bruchini</taxon>
        <taxon>Acanthoscelides</taxon>
    </lineage>
</organism>
<evidence type="ECO:0000256" key="4">
    <source>
        <dbReference type="ARBA" id="ARBA00022946"/>
    </source>
</evidence>
<gene>
    <name evidence="6" type="ORF">ACAOBT_LOCUS23680</name>
</gene>
<feature type="domain" description="HotDog ACOT-type" evidence="5">
    <location>
        <begin position="299"/>
        <end position="411"/>
    </location>
</feature>
<dbReference type="Gene3D" id="3.10.129.10">
    <property type="entry name" value="Hotdog Thioesterase"/>
    <property type="match status" value="2"/>
</dbReference>
<proteinExistence type="inferred from homology"/>
<dbReference type="FunFam" id="3.10.129.10:FF:000051">
    <property type="entry name" value="Acyl-coa thioesterase"/>
    <property type="match status" value="1"/>
</dbReference>
<name>A0A9P0PTJ3_ACAOB</name>
<dbReference type="AlphaFoldDB" id="A0A9P0PTJ3"/>
<dbReference type="OrthoDB" id="331699at2759"/>
<keyword evidence="7" id="KW-1185">Reference proteome</keyword>
<keyword evidence="2" id="KW-0677">Repeat</keyword>
<dbReference type="Proteomes" id="UP001152888">
    <property type="component" value="Unassembled WGS sequence"/>
</dbReference>